<evidence type="ECO:0008006" key="6">
    <source>
        <dbReference type="Google" id="ProtNLM"/>
    </source>
</evidence>
<dbReference type="RefSeq" id="WP_128951855.1">
    <property type="nucleotide sequence ID" value="NZ_CP030053.1"/>
</dbReference>
<evidence type="ECO:0000313" key="2">
    <source>
        <dbReference type="EMBL" id="QAU47118.1"/>
    </source>
</evidence>
<sequence>MRTSTIDRAALFVALAASFSPARALTQEELVAKIQAAGYSQVKDVKSTAEGTTAKALKDGKPVTLVVDSSGQIKERN</sequence>
<name>A0AAE5X1X0_9BRAD</name>
<feature type="chain" id="PRO_5042196653" description="PepSY domain-containing protein" evidence="1">
    <location>
        <begin position="25"/>
        <end position="77"/>
    </location>
</feature>
<dbReference type="AlphaFoldDB" id="A0AAE5X1X0"/>
<proteinExistence type="predicted"/>
<dbReference type="EMBL" id="CP030053">
    <property type="protein sequence ID" value="QAU47118.1"/>
    <property type="molecule type" value="Genomic_DNA"/>
</dbReference>
<accession>A0AAE5X1X0</accession>
<dbReference type="EMBL" id="RDQZ01000017">
    <property type="protein sequence ID" value="RXH11202.1"/>
    <property type="molecule type" value="Genomic_DNA"/>
</dbReference>
<evidence type="ECO:0000256" key="1">
    <source>
        <dbReference type="SAM" id="SignalP"/>
    </source>
</evidence>
<evidence type="ECO:0000313" key="4">
    <source>
        <dbReference type="Proteomes" id="UP000288972"/>
    </source>
</evidence>
<dbReference type="Proteomes" id="UP000290401">
    <property type="component" value="Unassembled WGS sequence"/>
</dbReference>
<dbReference type="Proteomes" id="UP000288972">
    <property type="component" value="Chromosome"/>
</dbReference>
<reference evidence="2 4" key="1">
    <citation type="submission" date="2018-06" db="EMBL/GenBank/DDBJ databases">
        <title>Comparative genomics of rhizobia nodulating Arachis hypogaea in China.</title>
        <authorList>
            <person name="Li Y."/>
        </authorList>
    </citation>
    <scope>NUCLEOTIDE SEQUENCE [LARGE SCALE GENOMIC DNA]</scope>
    <source>
        <strain evidence="2 4">CCBAU 51670</strain>
    </source>
</reference>
<keyword evidence="5" id="KW-1185">Reference proteome</keyword>
<reference evidence="3 5" key="2">
    <citation type="submission" date="2018-10" db="EMBL/GenBank/DDBJ databases">
        <title>Bradyrhizobium sp. nov., effective nodules isolated from peanut in China.</title>
        <authorList>
            <person name="Li Y."/>
        </authorList>
    </citation>
    <scope>NUCLEOTIDE SEQUENCE [LARGE SCALE GENOMIC DNA]</scope>
    <source>
        <strain evidence="3 5">CCBAU 53426</strain>
    </source>
</reference>
<evidence type="ECO:0000313" key="3">
    <source>
        <dbReference type="EMBL" id="RXH11202.1"/>
    </source>
</evidence>
<keyword evidence="1" id="KW-0732">Signal</keyword>
<organism evidence="2 4">
    <name type="scientific">Bradyrhizobium guangzhouense</name>
    <dbReference type="NCBI Taxonomy" id="1325095"/>
    <lineage>
        <taxon>Bacteria</taxon>
        <taxon>Pseudomonadati</taxon>
        <taxon>Pseudomonadota</taxon>
        <taxon>Alphaproteobacteria</taxon>
        <taxon>Hyphomicrobiales</taxon>
        <taxon>Nitrobacteraceae</taxon>
        <taxon>Bradyrhizobium</taxon>
    </lineage>
</organism>
<dbReference type="KEGG" id="bgz:XH91_18315"/>
<evidence type="ECO:0000313" key="5">
    <source>
        <dbReference type="Proteomes" id="UP000290401"/>
    </source>
</evidence>
<protein>
    <recommendedName>
        <fullName evidence="6">PepSY domain-containing protein</fullName>
    </recommendedName>
</protein>
<feature type="signal peptide" evidence="1">
    <location>
        <begin position="1"/>
        <end position="24"/>
    </location>
</feature>
<gene>
    <name evidence="3" type="ORF">EAS56_20445</name>
    <name evidence="2" type="ORF">XH91_18315</name>
</gene>